<dbReference type="InterPro" id="IPR000953">
    <property type="entry name" value="Chromo/chromo_shadow_dom"/>
</dbReference>
<comment type="caution">
    <text evidence="3">The sequence shown here is derived from an EMBL/GenBank/DDBJ whole genome shotgun (WGS) entry which is preliminary data.</text>
</comment>
<evidence type="ECO:0000313" key="4">
    <source>
        <dbReference type="EMBL" id="KAG2975337.1"/>
    </source>
</evidence>
<dbReference type="VEuPathDB" id="FungiDB:PC110_g14723"/>
<evidence type="ECO:0000259" key="1">
    <source>
        <dbReference type="PROSITE" id="PS50013"/>
    </source>
</evidence>
<dbReference type="Pfam" id="PF00385">
    <property type="entry name" value="Chromo"/>
    <property type="match status" value="1"/>
</dbReference>
<evidence type="ECO:0000313" key="3">
    <source>
        <dbReference type="EMBL" id="KAG2940024.1"/>
    </source>
</evidence>
<dbReference type="Proteomes" id="UP000736787">
    <property type="component" value="Unassembled WGS sequence"/>
</dbReference>
<dbReference type="Proteomes" id="UP000697107">
    <property type="component" value="Unassembled WGS sequence"/>
</dbReference>
<reference evidence="3" key="1">
    <citation type="submission" date="2018-10" db="EMBL/GenBank/DDBJ databases">
        <title>Effector identification in a new, highly contiguous assembly of the strawberry crown rot pathogen Phytophthora cactorum.</title>
        <authorList>
            <person name="Armitage A.D."/>
            <person name="Nellist C.F."/>
            <person name="Bates H."/>
            <person name="Vickerstaff R.J."/>
            <person name="Harrison R.J."/>
        </authorList>
    </citation>
    <scope>NUCLEOTIDE SEQUENCE</scope>
    <source>
        <strain evidence="3">4032</strain>
        <strain evidence="2">4040</strain>
        <strain evidence="4">P415</strain>
    </source>
</reference>
<dbReference type="InterPro" id="IPR023780">
    <property type="entry name" value="Chromo_domain"/>
</dbReference>
<evidence type="ECO:0000313" key="5">
    <source>
        <dbReference type="Proteomes" id="UP000774804"/>
    </source>
</evidence>
<name>A0A8T1DEM9_9STRA</name>
<dbReference type="Proteomes" id="UP000774804">
    <property type="component" value="Unassembled WGS sequence"/>
</dbReference>
<dbReference type="EMBL" id="RCML01000497">
    <property type="protein sequence ID" value="KAG2975337.1"/>
    <property type="molecule type" value="Genomic_DNA"/>
</dbReference>
<dbReference type="SMART" id="SM00298">
    <property type="entry name" value="CHROMO"/>
    <property type="match status" value="1"/>
</dbReference>
<dbReference type="PROSITE" id="PS50013">
    <property type="entry name" value="CHROMO_2"/>
    <property type="match status" value="1"/>
</dbReference>
<organism evidence="3 5">
    <name type="scientific">Phytophthora cactorum</name>
    <dbReference type="NCBI Taxonomy" id="29920"/>
    <lineage>
        <taxon>Eukaryota</taxon>
        <taxon>Sar</taxon>
        <taxon>Stramenopiles</taxon>
        <taxon>Oomycota</taxon>
        <taxon>Peronosporomycetes</taxon>
        <taxon>Peronosporales</taxon>
        <taxon>Peronosporaceae</taxon>
        <taxon>Phytophthora</taxon>
    </lineage>
</organism>
<dbReference type="EMBL" id="RCMK01000470">
    <property type="protein sequence ID" value="KAG2926867.1"/>
    <property type="molecule type" value="Genomic_DNA"/>
</dbReference>
<feature type="domain" description="Chromo" evidence="1">
    <location>
        <begin position="85"/>
        <end position="135"/>
    </location>
</feature>
<sequence>MAQFDIGDFVLYADVWQHTRGKLRVKWCGPAQVVSTVSNWIFEIQNMVTGHRKEAHSSRLKFYADNSLDVNEDLLQHIAQNSEGHVVDFLLKARYNKTAKRHEIKVHWRGLDQLEDSWEPAEVLLEDVPNAVKAFVSTHNTLAPVNALRKALNIT</sequence>
<proteinExistence type="predicted"/>
<gene>
    <name evidence="3" type="ORF">PC115_g2818</name>
    <name evidence="2" type="ORF">PC117_g14719</name>
    <name evidence="4" type="ORF">PC118_g13977</name>
</gene>
<dbReference type="AlphaFoldDB" id="A0A8T1DEM9"/>
<dbReference type="InterPro" id="IPR016197">
    <property type="entry name" value="Chromo-like_dom_sf"/>
</dbReference>
<dbReference type="Gene3D" id="2.40.50.40">
    <property type="match status" value="1"/>
</dbReference>
<dbReference type="EMBL" id="RCMI01000043">
    <property type="protein sequence ID" value="KAG2940024.1"/>
    <property type="molecule type" value="Genomic_DNA"/>
</dbReference>
<dbReference type="SUPFAM" id="SSF54160">
    <property type="entry name" value="Chromo domain-like"/>
    <property type="match status" value="1"/>
</dbReference>
<accession>A0A8T1DEM9</accession>
<protein>
    <recommendedName>
        <fullName evidence="1">Chromo domain-containing protein</fullName>
    </recommendedName>
</protein>
<evidence type="ECO:0000313" key="2">
    <source>
        <dbReference type="EMBL" id="KAG2926867.1"/>
    </source>
</evidence>